<evidence type="ECO:0000256" key="1">
    <source>
        <dbReference type="ARBA" id="ARBA00004155"/>
    </source>
</evidence>
<feature type="transmembrane region" description="Helical" evidence="13">
    <location>
        <begin position="315"/>
        <end position="337"/>
    </location>
</feature>
<dbReference type="EMBL" id="MU005773">
    <property type="protein sequence ID" value="KAF2707614.1"/>
    <property type="molecule type" value="Genomic_DNA"/>
</dbReference>
<evidence type="ECO:0000256" key="2">
    <source>
        <dbReference type="ARBA" id="ARBA00009901"/>
    </source>
</evidence>
<dbReference type="InterPro" id="IPR006876">
    <property type="entry name" value="LMBR1-like_membr_prot"/>
</dbReference>
<evidence type="ECO:0000313" key="14">
    <source>
        <dbReference type="EMBL" id="KAF2707614.1"/>
    </source>
</evidence>
<dbReference type="GO" id="GO:0005774">
    <property type="term" value="C:vacuolar membrane"/>
    <property type="evidence" value="ECO:0007669"/>
    <property type="project" value="TreeGrafter"/>
</dbReference>
<keyword evidence="10" id="KW-0170">Cobalt</keyword>
<gene>
    <name evidence="14" type="ORF">K504DRAFT_458110</name>
</gene>
<feature type="transmembrane region" description="Helical" evidence="13">
    <location>
        <begin position="378"/>
        <end position="407"/>
    </location>
</feature>
<organism evidence="14 15">
    <name type="scientific">Pleomassaria siparia CBS 279.74</name>
    <dbReference type="NCBI Taxonomy" id="1314801"/>
    <lineage>
        <taxon>Eukaryota</taxon>
        <taxon>Fungi</taxon>
        <taxon>Dikarya</taxon>
        <taxon>Ascomycota</taxon>
        <taxon>Pezizomycotina</taxon>
        <taxon>Dothideomycetes</taxon>
        <taxon>Pleosporomycetidae</taxon>
        <taxon>Pleosporales</taxon>
        <taxon>Pleomassariaceae</taxon>
        <taxon>Pleomassaria</taxon>
    </lineage>
</organism>
<feature type="transmembrane region" description="Helical" evidence="13">
    <location>
        <begin position="38"/>
        <end position="59"/>
    </location>
</feature>
<evidence type="ECO:0000256" key="7">
    <source>
        <dbReference type="ARBA" id="ARBA00022989"/>
    </source>
</evidence>
<name>A0A6G1K423_9PLEO</name>
<feature type="transmembrane region" description="Helical" evidence="13">
    <location>
        <begin position="419"/>
        <end position="443"/>
    </location>
</feature>
<accession>A0A6G1K423</accession>
<keyword evidence="9" id="KW-0458">Lysosome</keyword>
<evidence type="ECO:0000256" key="5">
    <source>
        <dbReference type="ARBA" id="ARBA00022628"/>
    </source>
</evidence>
<dbReference type="PANTHER" id="PTHR16130:SF2">
    <property type="entry name" value="LYSOSOMAL COBALAMIN TRANSPORT ESCORT PROTEIN LMBD1"/>
    <property type="match status" value="1"/>
</dbReference>
<evidence type="ECO:0000256" key="12">
    <source>
        <dbReference type="SAM" id="MobiDB-lite"/>
    </source>
</evidence>
<evidence type="ECO:0000256" key="11">
    <source>
        <dbReference type="ARBA" id="ARBA00025515"/>
    </source>
</evidence>
<dbReference type="Pfam" id="PF04791">
    <property type="entry name" value="LMBR1"/>
    <property type="match status" value="1"/>
</dbReference>
<protein>
    <recommendedName>
        <fullName evidence="3">Probable lysosomal cobalamin transporter</fullName>
    </recommendedName>
</protein>
<comment type="function">
    <text evidence="11">Probable lysosomal cobalamin transporter. Required to export cobalamin from lysosomes allowing its conversion to cofactors.</text>
</comment>
<feature type="transmembrane region" description="Helical" evidence="13">
    <location>
        <begin position="509"/>
        <end position="534"/>
    </location>
</feature>
<proteinExistence type="inferred from homology"/>
<keyword evidence="8 13" id="KW-0472">Membrane</keyword>
<keyword evidence="6 13" id="KW-0812">Transmembrane</keyword>
<feature type="transmembrane region" description="Helical" evidence="13">
    <location>
        <begin position="95"/>
        <end position="119"/>
    </location>
</feature>
<evidence type="ECO:0000256" key="8">
    <source>
        <dbReference type="ARBA" id="ARBA00023136"/>
    </source>
</evidence>
<dbReference type="InterPro" id="IPR050854">
    <property type="entry name" value="LMBD1_LysCbl_Transport"/>
</dbReference>
<keyword evidence="5" id="KW-0846">Cobalamin</keyword>
<dbReference type="GO" id="GO:0072665">
    <property type="term" value="P:protein localization to vacuole"/>
    <property type="evidence" value="ECO:0007669"/>
    <property type="project" value="TreeGrafter"/>
</dbReference>
<feature type="region of interest" description="Disordered" evidence="12">
    <location>
        <begin position="238"/>
        <end position="264"/>
    </location>
</feature>
<evidence type="ECO:0000256" key="6">
    <source>
        <dbReference type="ARBA" id="ARBA00022692"/>
    </source>
</evidence>
<comment type="similarity">
    <text evidence="2">Belongs to the LIMR family. LMBRD1 subfamily.</text>
</comment>
<feature type="transmembrane region" description="Helical" evidence="13">
    <location>
        <begin position="7"/>
        <end position="32"/>
    </location>
</feature>
<dbReference type="PANTHER" id="PTHR16130">
    <property type="entry name" value="LYSOSOMAL COBALAMIN TRANSPORTER-RELATED"/>
    <property type="match status" value="1"/>
</dbReference>
<keyword evidence="15" id="KW-1185">Reference proteome</keyword>
<dbReference type="AlphaFoldDB" id="A0A6G1K423"/>
<evidence type="ECO:0000313" key="15">
    <source>
        <dbReference type="Proteomes" id="UP000799428"/>
    </source>
</evidence>
<keyword evidence="7 13" id="KW-1133">Transmembrane helix</keyword>
<dbReference type="OrthoDB" id="73273at2759"/>
<reference evidence="14" key="1">
    <citation type="journal article" date="2020" name="Stud. Mycol.">
        <title>101 Dothideomycetes genomes: a test case for predicting lifestyles and emergence of pathogens.</title>
        <authorList>
            <person name="Haridas S."/>
            <person name="Albert R."/>
            <person name="Binder M."/>
            <person name="Bloem J."/>
            <person name="Labutti K."/>
            <person name="Salamov A."/>
            <person name="Andreopoulos B."/>
            <person name="Baker S."/>
            <person name="Barry K."/>
            <person name="Bills G."/>
            <person name="Bluhm B."/>
            <person name="Cannon C."/>
            <person name="Castanera R."/>
            <person name="Culley D."/>
            <person name="Daum C."/>
            <person name="Ezra D."/>
            <person name="Gonzalez J."/>
            <person name="Henrissat B."/>
            <person name="Kuo A."/>
            <person name="Liang C."/>
            <person name="Lipzen A."/>
            <person name="Lutzoni F."/>
            <person name="Magnuson J."/>
            <person name="Mondo S."/>
            <person name="Nolan M."/>
            <person name="Ohm R."/>
            <person name="Pangilinan J."/>
            <person name="Park H.-J."/>
            <person name="Ramirez L."/>
            <person name="Alfaro M."/>
            <person name="Sun H."/>
            <person name="Tritt A."/>
            <person name="Yoshinaga Y."/>
            <person name="Zwiers L.-H."/>
            <person name="Turgeon B."/>
            <person name="Goodwin S."/>
            <person name="Spatafora J."/>
            <person name="Crous P."/>
            <person name="Grigoriev I."/>
        </authorList>
    </citation>
    <scope>NUCLEOTIDE SEQUENCE</scope>
    <source>
        <strain evidence="14">CBS 279.74</strain>
    </source>
</reference>
<dbReference type="GO" id="GO:0031419">
    <property type="term" value="F:cobalamin binding"/>
    <property type="evidence" value="ECO:0007669"/>
    <property type="project" value="UniProtKB-KW"/>
</dbReference>
<comment type="subcellular location">
    <subcellularLocation>
        <location evidence="1">Lysosome membrane</location>
        <topology evidence="1">Multi-pass membrane protein</topology>
    </subcellularLocation>
</comment>
<evidence type="ECO:0000256" key="3">
    <source>
        <dbReference type="ARBA" id="ARBA00017088"/>
    </source>
</evidence>
<feature type="compositionally biased region" description="Basic and acidic residues" evidence="12">
    <location>
        <begin position="243"/>
        <end position="264"/>
    </location>
</feature>
<evidence type="ECO:0000256" key="4">
    <source>
        <dbReference type="ARBA" id="ARBA00022448"/>
    </source>
</evidence>
<sequence length="590" mass="65891">MALIQTSLIWVAYAVAVVLLLIIATVFVFIYQTPRDRAVSVTTVCIFTMSALLATVLLMPVDIALVSSTSNSAEGRKKDWATPNEIDSIIKTLKIVYYTLYSLDALLCLLVVPFTYFYYEEYDEEATEVGDQTLGTRLWGAFKYTIAFIILVVAIFLIGFFVPYAKQAKNDGRLDLDYFQRLLLQNRGERALSFALGLLMTLGTIIYVLYTGAGLALLPVALIKSAPTVSAPTLAANTASQLEENRERQRQLDGRNEGRENGLESRDRRELEALIREERTLIRRERLAAESSGEDRHWLIKAWIKVEAVFRPLKLIGGLLLLLLALFVFVSMFITAVDKAKNSICGAHCGYILGYLNIFQPINYIFVKSSKVFPIDYILFLLLVLFLFSASVVGIATVGIRFLWITVFKIRKGHTSPQALLMATVMLTLITLAINYSVAMLVAPQYATFGHQTFCDRAPRHPGEQPDCTHNHKAIRPCTEMSKNAVAKDVCTPSVLSTFINGVTIDFPFFGLIMFWAQFAFLGVYLVVFVATLFKTPKMDEDQLDADLEEDEEEGLLASTGKRFGATWQDITGHARTPNYGAAETNGERA</sequence>
<evidence type="ECO:0000256" key="10">
    <source>
        <dbReference type="ARBA" id="ARBA00023285"/>
    </source>
</evidence>
<evidence type="ECO:0000256" key="13">
    <source>
        <dbReference type="SAM" id="Phobius"/>
    </source>
</evidence>
<keyword evidence="4" id="KW-0813">Transport</keyword>
<feature type="transmembrane region" description="Helical" evidence="13">
    <location>
        <begin position="191"/>
        <end position="210"/>
    </location>
</feature>
<dbReference type="Proteomes" id="UP000799428">
    <property type="component" value="Unassembled WGS sequence"/>
</dbReference>
<feature type="transmembrane region" description="Helical" evidence="13">
    <location>
        <begin position="139"/>
        <end position="164"/>
    </location>
</feature>
<evidence type="ECO:0000256" key="9">
    <source>
        <dbReference type="ARBA" id="ARBA00023228"/>
    </source>
</evidence>
<feature type="transmembrane region" description="Helical" evidence="13">
    <location>
        <begin position="349"/>
        <end position="366"/>
    </location>
</feature>